<dbReference type="EMBL" id="BAABKK010000011">
    <property type="protein sequence ID" value="GAA5194032.1"/>
    <property type="molecule type" value="Genomic_DNA"/>
</dbReference>
<dbReference type="Proteomes" id="UP001500200">
    <property type="component" value="Unassembled WGS sequence"/>
</dbReference>
<evidence type="ECO:0000313" key="1">
    <source>
        <dbReference type="EMBL" id="GAA5194032.1"/>
    </source>
</evidence>
<organism evidence="1 2">
    <name type="scientific">Arthrobacter gyeryongensis</name>
    <dbReference type="NCBI Taxonomy" id="1650592"/>
    <lineage>
        <taxon>Bacteria</taxon>
        <taxon>Bacillati</taxon>
        <taxon>Actinomycetota</taxon>
        <taxon>Actinomycetes</taxon>
        <taxon>Micrococcales</taxon>
        <taxon>Micrococcaceae</taxon>
        <taxon>Arthrobacter</taxon>
    </lineage>
</organism>
<name>A0ABP9SE29_9MICC</name>
<protein>
    <recommendedName>
        <fullName evidence="3">IrrE N-terminal-like domain-containing protein</fullName>
    </recommendedName>
</protein>
<evidence type="ECO:0008006" key="3">
    <source>
        <dbReference type="Google" id="ProtNLM"/>
    </source>
</evidence>
<gene>
    <name evidence="1" type="ORF">GCM10023346_20520</name>
</gene>
<sequence length="161" mass="18018">MNYRDARKVAKKAEHAFSLPNDATLELIHKKLEQKRGRTITVAELPELANEEVCGVWLICEDRDVVLHAPTKSDWHRQQIILHEFSHMILDHDLDGVSSELVKALLPDLDGEMVLRALARSSYTDDAELAAEALADQLATRIINSDAGTPPEPLAFRQVFG</sequence>
<keyword evidence="2" id="KW-1185">Reference proteome</keyword>
<dbReference type="RefSeq" id="WP_345449230.1">
    <property type="nucleotide sequence ID" value="NZ_BAABKK010000011.1"/>
</dbReference>
<comment type="caution">
    <text evidence="1">The sequence shown here is derived from an EMBL/GenBank/DDBJ whole genome shotgun (WGS) entry which is preliminary data.</text>
</comment>
<accession>A0ABP9SE29</accession>
<reference evidence="2" key="1">
    <citation type="journal article" date="2019" name="Int. J. Syst. Evol. Microbiol.">
        <title>The Global Catalogue of Microorganisms (GCM) 10K type strain sequencing project: providing services to taxonomists for standard genome sequencing and annotation.</title>
        <authorList>
            <consortium name="The Broad Institute Genomics Platform"/>
            <consortium name="The Broad Institute Genome Sequencing Center for Infectious Disease"/>
            <person name="Wu L."/>
            <person name="Ma J."/>
        </authorList>
    </citation>
    <scope>NUCLEOTIDE SEQUENCE [LARGE SCALE GENOMIC DNA]</scope>
    <source>
        <strain evidence="2">JCM 18514</strain>
    </source>
</reference>
<evidence type="ECO:0000313" key="2">
    <source>
        <dbReference type="Proteomes" id="UP001500200"/>
    </source>
</evidence>
<proteinExistence type="predicted"/>